<dbReference type="InterPro" id="IPR036217">
    <property type="entry name" value="MethylDNA_cys_MeTrfase_DNAb"/>
</dbReference>
<keyword evidence="4" id="KW-1185">Reference proteome</keyword>
<evidence type="ECO:0000313" key="3">
    <source>
        <dbReference type="EMBL" id="MCW7554359.1"/>
    </source>
</evidence>
<accession>A0ABT3MYA6</accession>
<organism evidence="3 4">
    <name type="scientific">Endozoicomonas gorgoniicola</name>
    <dbReference type="NCBI Taxonomy" id="1234144"/>
    <lineage>
        <taxon>Bacteria</taxon>
        <taxon>Pseudomonadati</taxon>
        <taxon>Pseudomonadota</taxon>
        <taxon>Gammaproteobacteria</taxon>
        <taxon>Oceanospirillales</taxon>
        <taxon>Endozoicomonadaceae</taxon>
        <taxon>Endozoicomonas</taxon>
    </lineage>
</organism>
<evidence type="ECO:0000256" key="1">
    <source>
        <dbReference type="ARBA" id="ARBA00022763"/>
    </source>
</evidence>
<dbReference type="InterPro" id="IPR036388">
    <property type="entry name" value="WH-like_DNA-bd_sf"/>
</dbReference>
<evidence type="ECO:0000313" key="4">
    <source>
        <dbReference type="Proteomes" id="UP001209854"/>
    </source>
</evidence>
<dbReference type="Gene3D" id="1.10.10.10">
    <property type="entry name" value="Winged helix-like DNA-binding domain superfamily/Winged helix DNA-binding domain"/>
    <property type="match status" value="1"/>
</dbReference>
<dbReference type="Pfam" id="PF01035">
    <property type="entry name" value="DNA_binding_1"/>
    <property type="match status" value="1"/>
</dbReference>
<name>A0ABT3MYA6_9GAMM</name>
<protein>
    <submittedName>
        <fullName evidence="3">MGMT family protein</fullName>
    </submittedName>
</protein>
<comment type="caution">
    <text evidence="3">The sequence shown here is derived from an EMBL/GenBank/DDBJ whole genome shotgun (WGS) entry which is preliminary data.</text>
</comment>
<reference evidence="3 4" key="1">
    <citation type="submission" date="2022-10" db="EMBL/GenBank/DDBJ databases">
        <title>High-quality genome sequences of two octocoral-associated bacteria, Endozoicomonas euniceicola EF212 and Endozoicomonas gorgoniicola PS125.</title>
        <authorList>
            <person name="Chiou Y.-J."/>
            <person name="Chen Y.-H."/>
        </authorList>
    </citation>
    <scope>NUCLEOTIDE SEQUENCE [LARGE SCALE GENOMIC DNA]</scope>
    <source>
        <strain evidence="3 4">PS125</strain>
    </source>
</reference>
<dbReference type="InterPro" id="IPR052520">
    <property type="entry name" value="ATL_DNA_repair"/>
</dbReference>
<dbReference type="CDD" id="cd06445">
    <property type="entry name" value="ATase"/>
    <property type="match status" value="1"/>
</dbReference>
<sequence>MENALQAPFSHTDIWLVLSQVPEGKVVTYGQLARMAGAPGYARVVGSILKQLPKGSGLPWHRVINCKGRISFPEDSVKYNEQKGLLEQEGVTFIAGKISLNSYGWNGE</sequence>
<dbReference type="SUPFAM" id="SSF46767">
    <property type="entry name" value="Methylated DNA-protein cysteine methyltransferase, C-terminal domain"/>
    <property type="match status" value="1"/>
</dbReference>
<evidence type="ECO:0000259" key="2">
    <source>
        <dbReference type="Pfam" id="PF01035"/>
    </source>
</evidence>
<keyword evidence="1" id="KW-0227">DNA damage</keyword>
<dbReference type="InterPro" id="IPR014048">
    <property type="entry name" value="MethylDNA_cys_MeTrfase_DNA-bd"/>
</dbReference>
<dbReference type="PANTHER" id="PTHR42942:SF1">
    <property type="entry name" value="ALKYLTRANSFERASE-LIKE PROTEIN 1"/>
    <property type="match status" value="1"/>
</dbReference>
<feature type="domain" description="Methylated-DNA-[protein]-cysteine S-methyltransferase DNA binding" evidence="2">
    <location>
        <begin position="12"/>
        <end position="91"/>
    </location>
</feature>
<dbReference type="EMBL" id="JAPFCC010000001">
    <property type="protein sequence ID" value="MCW7554359.1"/>
    <property type="molecule type" value="Genomic_DNA"/>
</dbReference>
<gene>
    <name evidence="3" type="ORF">NX722_17375</name>
</gene>
<proteinExistence type="predicted"/>
<dbReference type="Proteomes" id="UP001209854">
    <property type="component" value="Unassembled WGS sequence"/>
</dbReference>
<dbReference type="PANTHER" id="PTHR42942">
    <property type="entry name" value="6-O-METHYLGUANINE DNA METHYLTRANSFERASE"/>
    <property type="match status" value="1"/>
</dbReference>